<gene>
    <name evidence="1" type="ORF">Plil01_001836900</name>
</gene>
<accession>A0A9W7D936</accession>
<evidence type="ECO:0000313" key="2">
    <source>
        <dbReference type="Proteomes" id="UP001165083"/>
    </source>
</evidence>
<dbReference type="OrthoDB" id="122697at2759"/>
<proteinExistence type="predicted"/>
<protein>
    <submittedName>
        <fullName evidence="1">Unnamed protein product</fullName>
    </submittedName>
</protein>
<keyword evidence="2" id="KW-1185">Reference proteome</keyword>
<dbReference type="EMBL" id="BSXW01012499">
    <property type="protein sequence ID" value="GMF65760.1"/>
    <property type="molecule type" value="Genomic_DNA"/>
</dbReference>
<comment type="caution">
    <text evidence="1">The sequence shown here is derived from an EMBL/GenBank/DDBJ whole genome shotgun (WGS) entry which is preliminary data.</text>
</comment>
<dbReference type="AlphaFoldDB" id="A0A9W7D936"/>
<sequence length="307" mass="33023">MSHLIKPITSDHELIELSKIIGVHLDGIYESSEITKPISKKGSYLILLRPPNLDVGHWTCVHDGEFFDSMGEAAPTKYGIGKLTMTFKELSVSSAIPEAKLKRAFKNGILSLTKAELAGSGATLHLHPESYAKALKATKAGKGTRLTITKKEIGYPFKHMNGGGMHGATADLAVPALATYAGQPSAAIPARAAIRSMTGIGIYDSDSDKEGGKLTMTDVKKGAKRALSYAKRKGVLTDAVDAGEKYLLSKATKPEHENLIKSIRGEVKRRYGVGVAKPKKFAKGSQEAKDHMAKVRSMRKKGGSFTF</sequence>
<dbReference type="Proteomes" id="UP001165083">
    <property type="component" value="Unassembled WGS sequence"/>
</dbReference>
<organism evidence="1 2">
    <name type="scientific">Phytophthora lilii</name>
    <dbReference type="NCBI Taxonomy" id="2077276"/>
    <lineage>
        <taxon>Eukaryota</taxon>
        <taxon>Sar</taxon>
        <taxon>Stramenopiles</taxon>
        <taxon>Oomycota</taxon>
        <taxon>Peronosporomycetes</taxon>
        <taxon>Peronosporales</taxon>
        <taxon>Peronosporaceae</taxon>
        <taxon>Phytophthora</taxon>
    </lineage>
</organism>
<reference evidence="1" key="1">
    <citation type="submission" date="2023-04" db="EMBL/GenBank/DDBJ databases">
        <title>Phytophthora lilii NBRC 32176.</title>
        <authorList>
            <person name="Ichikawa N."/>
            <person name="Sato H."/>
            <person name="Tonouchi N."/>
        </authorList>
    </citation>
    <scope>NUCLEOTIDE SEQUENCE</scope>
    <source>
        <strain evidence="1">NBRC 32176</strain>
    </source>
</reference>
<evidence type="ECO:0000313" key="1">
    <source>
        <dbReference type="EMBL" id="GMF65760.1"/>
    </source>
</evidence>
<name>A0A9W7D936_9STRA</name>